<dbReference type="CDD" id="cd06261">
    <property type="entry name" value="TM_PBP2"/>
    <property type="match status" value="1"/>
</dbReference>
<feature type="domain" description="ABC transmembrane type-1" evidence="9">
    <location>
        <begin position="108"/>
        <end position="300"/>
    </location>
</feature>
<dbReference type="PROSITE" id="PS50928">
    <property type="entry name" value="ABC_TM1"/>
    <property type="match status" value="1"/>
</dbReference>
<dbReference type="Proteomes" id="UP001500909">
    <property type="component" value="Unassembled WGS sequence"/>
</dbReference>
<keyword evidence="6 7" id="KW-0472">Membrane</keyword>
<evidence type="ECO:0000256" key="3">
    <source>
        <dbReference type="ARBA" id="ARBA00022475"/>
    </source>
</evidence>
<dbReference type="InterPro" id="IPR000515">
    <property type="entry name" value="MetI-like"/>
</dbReference>
<gene>
    <name evidence="10" type="ORF">GCM10010361_28150</name>
</gene>
<dbReference type="PANTHER" id="PTHR32243:SF18">
    <property type="entry name" value="INNER MEMBRANE ABC TRANSPORTER PERMEASE PROTEIN YCJP"/>
    <property type="match status" value="1"/>
</dbReference>
<feature type="transmembrane region" description="Helical" evidence="7">
    <location>
        <begin position="224"/>
        <end position="242"/>
    </location>
</feature>
<dbReference type="PANTHER" id="PTHR32243">
    <property type="entry name" value="MALTOSE TRANSPORT SYSTEM PERMEASE-RELATED"/>
    <property type="match status" value="1"/>
</dbReference>
<reference evidence="10 11" key="1">
    <citation type="journal article" date="2019" name="Int. J. Syst. Evol. Microbiol.">
        <title>The Global Catalogue of Microorganisms (GCM) 10K type strain sequencing project: providing services to taxonomists for standard genome sequencing and annotation.</title>
        <authorList>
            <consortium name="The Broad Institute Genomics Platform"/>
            <consortium name="The Broad Institute Genome Sequencing Center for Infectious Disease"/>
            <person name="Wu L."/>
            <person name="Ma J."/>
        </authorList>
    </citation>
    <scope>NUCLEOTIDE SEQUENCE [LARGE SCALE GENOMIC DNA]</scope>
    <source>
        <strain evidence="10 11">JCM 4805</strain>
    </source>
</reference>
<feature type="transmembrane region" description="Helical" evidence="7">
    <location>
        <begin position="44"/>
        <end position="65"/>
    </location>
</feature>
<keyword evidence="3" id="KW-1003">Cell membrane</keyword>
<keyword evidence="4 7" id="KW-0812">Transmembrane</keyword>
<dbReference type="EMBL" id="BAAABY010000023">
    <property type="protein sequence ID" value="GAA0462661.1"/>
    <property type="molecule type" value="Genomic_DNA"/>
</dbReference>
<comment type="similarity">
    <text evidence="7">Belongs to the binding-protein-dependent transport system permease family.</text>
</comment>
<dbReference type="InterPro" id="IPR050901">
    <property type="entry name" value="BP-dep_ABC_trans_perm"/>
</dbReference>
<evidence type="ECO:0000313" key="11">
    <source>
        <dbReference type="Proteomes" id="UP001500909"/>
    </source>
</evidence>
<evidence type="ECO:0000256" key="4">
    <source>
        <dbReference type="ARBA" id="ARBA00022692"/>
    </source>
</evidence>
<accession>A0ABN0ZXX3</accession>
<organism evidence="10 11">
    <name type="scientific">Streptomyces olivaceiscleroticus</name>
    <dbReference type="NCBI Taxonomy" id="68245"/>
    <lineage>
        <taxon>Bacteria</taxon>
        <taxon>Bacillati</taxon>
        <taxon>Actinomycetota</taxon>
        <taxon>Actinomycetes</taxon>
        <taxon>Kitasatosporales</taxon>
        <taxon>Streptomycetaceae</taxon>
        <taxon>Streptomyces</taxon>
    </lineage>
</organism>
<evidence type="ECO:0000313" key="10">
    <source>
        <dbReference type="EMBL" id="GAA0462661.1"/>
    </source>
</evidence>
<evidence type="ECO:0000259" key="9">
    <source>
        <dbReference type="PROSITE" id="PS50928"/>
    </source>
</evidence>
<keyword evidence="2 7" id="KW-0813">Transport</keyword>
<feature type="transmembrane region" description="Helical" evidence="7">
    <location>
        <begin position="112"/>
        <end position="134"/>
    </location>
</feature>
<dbReference type="Gene3D" id="1.10.3720.10">
    <property type="entry name" value="MetI-like"/>
    <property type="match status" value="1"/>
</dbReference>
<sequence length="315" mass="33909">MNSATTTRPAPPTRGDTAAPRATARPRMSRARFEERFFGVARRLVIAFLALITLVPFSYMLLLSVKPIDALLLDPGQLWVSAKDFTLATYEEVLRPTAEGGQGFLGMLGNTALVSLGTVALTMLAAIPGAYAVSRLRFFGGRQVSALFLAVYLFPATLLAVPLFVMFARLGLQGSLVGLAIVYIAQTVPVSIYMMKNYFATIPYSIEEAAALDGCSRLQTVRKVVLPLALPSLMATGLYIFMIAWNEFLFALLFLAAAPDKWTVSLGLQLLSNGVEVSKTVLMAGSVVLTVPVVLLFFAAERLLTEGLTSGADKS</sequence>
<evidence type="ECO:0000256" key="2">
    <source>
        <dbReference type="ARBA" id="ARBA00022448"/>
    </source>
</evidence>
<evidence type="ECO:0000256" key="6">
    <source>
        <dbReference type="ARBA" id="ARBA00023136"/>
    </source>
</evidence>
<dbReference type="InterPro" id="IPR035906">
    <property type="entry name" value="MetI-like_sf"/>
</dbReference>
<protein>
    <submittedName>
        <fullName evidence="10">Carbohydrate ABC transporter permease</fullName>
    </submittedName>
</protein>
<feature type="region of interest" description="Disordered" evidence="8">
    <location>
        <begin position="1"/>
        <end position="26"/>
    </location>
</feature>
<dbReference type="Pfam" id="PF00528">
    <property type="entry name" value="BPD_transp_1"/>
    <property type="match status" value="1"/>
</dbReference>
<comment type="caution">
    <text evidence="10">The sequence shown here is derived from an EMBL/GenBank/DDBJ whole genome shotgun (WGS) entry which is preliminary data.</text>
</comment>
<name>A0ABN0ZXX3_9ACTN</name>
<evidence type="ECO:0000256" key="7">
    <source>
        <dbReference type="RuleBase" id="RU363032"/>
    </source>
</evidence>
<evidence type="ECO:0000256" key="5">
    <source>
        <dbReference type="ARBA" id="ARBA00022989"/>
    </source>
</evidence>
<feature type="transmembrane region" description="Helical" evidence="7">
    <location>
        <begin position="146"/>
        <end position="168"/>
    </location>
</feature>
<feature type="transmembrane region" description="Helical" evidence="7">
    <location>
        <begin position="280"/>
        <end position="300"/>
    </location>
</feature>
<dbReference type="SUPFAM" id="SSF161098">
    <property type="entry name" value="MetI-like"/>
    <property type="match status" value="1"/>
</dbReference>
<evidence type="ECO:0000256" key="8">
    <source>
        <dbReference type="SAM" id="MobiDB-lite"/>
    </source>
</evidence>
<comment type="subcellular location">
    <subcellularLocation>
        <location evidence="1 7">Cell membrane</location>
        <topology evidence="1 7">Multi-pass membrane protein</topology>
    </subcellularLocation>
</comment>
<keyword evidence="5 7" id="KW-1133">Transmembrane helix</keyword>
<feature type="transmembrane region" description="Helical" evidence="7">
    <location>
        <begin position="174"/>
        <end position="195"/>
    </location>
</feature>
<keyword evidence="11" id="KW-1185">Reference proteome</keyword>
<proteinExistence type="inferred from homology"/>
<evidence type="ECO:0000256" key="1">
    <source>
        <dbReference type="ARBA" id="ARBA00004651"/>
    </source>
</evidence>